<gene>
    <name evidence="2" type="ORF">AMYX_17850</name>
</gene>
<feature type="transmembrane region" description="Helical" evidence="1">
    <location>
        <begin position="299"/>
        <end position="326"/>
    </location>
</feature>
<keyword evidence="1" id="KW-0812">Transmembrane</keyword>
<reference evidence="3" key="1">
    <citation type="journal article" date="2020" name="Appl. Environ. Microbiol.">
        <title>Diazotrophic Anaeromyxobacter Isolates from Soils.</title>
        <authorList>
            <person name="Masuda Y."/>
            <person name="Yamanaka H."/>
            <person name="Xu Z.X."/>
            <person name="Shiratori Y."/>
            <person name="Aono T."/>
            <person name="Amachi S."/>
            <person name="Senoo K."/>
            <person name="Itoh H."/>
        </authorList>
    </citation>
    <scope>NUCLEOTIDE SEQUENCE [LARGE SCALE GENOMIC DNA]</scope>
    <source>
        <strain evidence="3">R267</strain>
    </source>
</reference>
<feature type="transmembrane region" description="Helical" evidence="1">
    <location>
        <begin position="276"/>
        <end position="293"/>
    </location>
</feature>
<feature type="transmembrane region" description="Helical" evidence="1">
    <location>
        <begin position="338"/>
        <end position="356"/>
    </location>
</feature>
<evidence type="ECO:0000256" key="1">
    <source>
        <dbReference type="SAM" id="Phobius"/>
    </source>
</evidence>
<feature type="transmembrane region" description="Helical" evidence="1">
    <location>
        <begin position="441"/>
        <end position="458"/>
    </location>
</feature>
<comment type="caution">
    <text evidence="2">The sequence shown here is derived from an EMBL/GenBank/DDBJ whole genome shotgun (WGS) entry which is preliminary data.</text>
</comment>
<feature type="transmembrane region" description="Helical" evidence="1">
    <location>
        <begin position="394"/>
        <end position="411"/>
    </location>
</feature>
<dbReference type="RefSeq" id="WP_176064539.1">
    <property type="nucleotide sequence ID" value="NZ_BJTG01000004.1"/>
</dbReference>
<feature type="transmembrane region" description="Helical" evidence="1">
    <location>
        <begin position="233"/>
        <end position="264"/>
    </location>
</feature>
<feature type="transmembrane region" description="Helical" evidence="1">
    <location>
        <begin position="143"/>
        <end position="164"/>
    </location>
</feature>
<evidence type="ECO:0000313" key="2">
    <source>
        <dbReference type="EMBL" id="GEJ57044.1"/>
    </source>
</evidence>
<feature type="transmembrane region" description="Helical" evidence="1">
    <location>
        <begin position="21"/>
        <end position="40"/>
    </location>
</feature>
<evidence type="ECO:0000313" key="3">
    <source>
        <dbReference type="Proteomes" id="UP000503640"/>
    </source>
</evidence>
<name>A0A7I9VKV0_9BACT</name>
<dbReference type="AlphaFoldDB" id="A0A7I9VKV0"/>
<protein>
    <recommendedName>
        <fullName evidence="4">DUF2029 domain-containing protein</fullName>
    </recommendedName>
</protein>
<evidence type="ECO:0008006" key="4">
    <source>
        <dbReference type="Google" id="ProtNLM"/>
    </source>
</evidence>
<proteinExistence type="predicted"/>
<feature type="transmembrane region" description="Helical" evidence="1">
    <location>
        <begin position="46"/>
        <end position="66"/>
    </location>
</feature>
<keyword evidence="1" id="KW-0472">Membrane</keyword>
<keyword evidence="1" id="KW-1133">Transmembrane helix</keyword>
<feature type="transmembrane region" description="Helical" evidence="1">
    <location>
        <begin position="78"/>
        <end position="96"/>
    </location>
</feature>
<feature type="transmembrane region" description="Helical" evidence="1">
    <location>
        <begin position="418"/>
        <end position="435"/>
    </location>
</feature>
<dbReference type="Proteomes" id="UP000503640">
    <property type="component" value="Unassembled WGS sequence"/>
</dbReference>
<keyword evidence="3" id="KW-1185">Reference proteome</keyword>
<sequence length="484" mass="52418">METRPDQAAHQSLHRAPTDSAALTLGAAICAIALGLAIQVRDGHLAPTAVAWLTLAIISASLGMSLPRLPSVERIADTLLPWTLLAGLLIHSWSFLTAAPAQDLRIESIEQLRPFYFGIAALTALGGAALGCPYWLRRWHVALVLLVFVGLGTWLITASPSPFIDVVEVHNTSISALLQGTNPYTITFPDIYNDPAMYGPGMVKDGRLMFGYTYPPLSLLLATLGSFAGDYRYALLAAITIAAGCIAYARPTGTGVIAATLLLLTPRSLFVLEQGWTEPFVLMLVSATAMLSVRRPRLALVTLGLLLAVKQYAVLFIGTAALLPLWRDEGSRLIRVRAIAVTMGVAAVVTLPFLLWSPVALFRDLITTQLHLPFRGDSLSYSAWWAAVRGQEPHYWVGFALAMAAGILVFIRAPRTASGFTMSFGFVFLWFVVFNRQAFCNYYYLILGCMFASVGMSTHRVGPAVAHATSASRNDVTRTSMSVN</sequence>
<feature type="transmembrane region" description="Helical" evidence="1">
    <location>
        <begin position="116"/>
        <end position="136"/>
    </location>
</feature>
<organism evidence="2 3">
    <name type="scientific">Anaeromyxobacter diazotrophicus</name>
    <dbReference type="NCBI Taxonomy" id="2590199"/>
    <lineage>
        <taxon>Bacteria</taxon>
        <taxon>Pseudomonadati</taxon>
        <taxon>Myxococcota</taxon>
        <taxon>Myxococcia</taxon>
        <taxon>Myxococcales</taxon>
        <taxon>Cystobacterineae</taxon>
        <taxon>Anaeromyxobacteraceae</taxon>
        <taxon>Anaeromyxobacter</taxon>
    </lineage>
</organism>
<accession>A0A7I9VKV0</accession>
<dbReference type="EMBL" id="BJTG01000004">
    <property type="protein sequence ID" value="GEJ57044.1"/>
    <property type="molecule type" value="Genomic_DNA"/>
</dbReference>